<reference evidence="2" key="1">
    <citation type="journal article" date="2014" name="Nat. Genet.">
        <title>A reference genome for common bean and genome-wide analysis of dual domestications.</title>
        <authorList>
            <person name="Schmutz J."/>
            <person name="McClean P.E."/>
            <person name="Mamidi S."/>
            <person name="Wu G.A."/>
            <person name="Cannon S.B."/>
            <person name="Grimwood J."/>
            <person name="Jenkins J."/>
            <person name="Shu S."/>
            <person name="Song Q."/>
            <person name="Chavarro C."/>
            <person name="Torres-Torres M."/>
            <person name="Geffroy V."/>
            <person name="Moghaddam S.M."/>
            <person name="Gao D."/>
            <person name="Abernathy B."/>
            <person name="Barry K."/>
            <person name="Blair M."/>
            <person name="Brick M.A."/>
            <person name="Chovatia M."/>
            <person name="Gepts P."/>
            <person name="Goodstein D.M."/>
            <person name="Gonzales M."/>
            <person name="Hellsten U."/>
            <person name="Hyten D.L."/>
            <person name="Jia G."/>
            <person name="Kelly J.D."/>
            <person name="Kudrna D."/>
            <person name="Lee R."/>
            <person name="Richard M.M."/>
            <person name="Miklas P.N."/>
            <person name="Osorno J.M."/>
            <person name="Rodrigues J."/>
            <person name="Thareau V."/>
            <person name="Urrea C.A."/>
            <person name="Wang M."/>
            <person name="Yu Y."/>
            <person name="Zhang M."/>
            <person name="Wing R.A."/>
            <person name="Cregan P.B."/>
            <person name="Rokhsar D.S."/>
            <person name="Jackson S.A."/>
        </authorList>
    </citation>
    <scope>NUCLEOTIDE SEQUENCE [LARGE SCALE GENOMIC DNA]</scope>
    <source>
        <strain evidence="2">cv. G19833</strain>
    </source>
</reference>
<accession>V7AJZ7</accession>
<keyword evidence="2" id="KW-1185">Reference proteome</keyword>
<evidence type="ECO:0000313" key="2">
    <source>
        <dbReference type="Proteomes" id="UP000000226"/>
    </source>
</evidence>
<protein>
    <submittedName>
        <fullName evidence="1">Uncharacterized protein</fullName>
    </submittedName>
</protein>
<gene>
    <name evidence="1" type="ORF">PHAVU_011G156500g</name>
</gene>
<proteinExistence type="predicted"/>
<sequence length="100" mass="11588">MNRNITKILIELRQFYLIPNVEHHIIATKIGTVKSILRFPKQSNVHKPSSRRHVSFISSGEAKNTVHVFSPCVYVRFLEVNYGYVVYIGNCINKLSDREL</sequence>
<dbReference type="Proteomes" id="UP000000226">
    <property type="component" value="Chromosome 11"/>
</dbReference>
<organism evidence="1 2">
    <name type="scientific">Phaseolus vulgaris</name>
    <name type="common">Kidney bean</name>
    <name type="synonym">French bean</name>
    <dbReference type="NCBI Taxonomy" id="3885"/>
    <lineage>
        <taxon>Eukaryota</taxon>
        <taxon>Viridiplantae</taxon>
        <taxon>Streptophyta</taxon>
        <taxon>Embryophyta</taxon>
        <taxon>Tracheophyta</taxon>
        <taxon>Spermatophyta</taxon>
        <taxon>Magnoliopsida</taxon>
        <taxon>eudicotyledons</taxon>
        <taxon>Gunneridae</taxon>
        <taxon>Pentapetalae</taxon>
        <taxon>rosids</taxon>
        <taxon>fabids</taxon>
        <taxon>Fabales</taxon>
        <taxon>Fabaceae</taxon>
        <taxon>Papilionoideae</taxon>
        <taxon>50 kb inversion clade</taxon>
        <taxon>NPAAA clade</taxon>
        <taxon>indigoferoid/millettioid clade</taxon>
        <taxon>Phaseoleae</taxon>
        <taxon>Phaseolus</taxon>
    </lineage>
</organism>
<name>V7AJZ7_PHAVU</name>
<dbReference type="EMBL" id="CM002298">
    <property type="protein sequence ID" value="ESW05153.1"/>
    <property type="molecule type" value="Genomic_DNA"/>
</dbReference>
<dbReference type="Gramene" id="ESW05153">
    <property type="protein sequence ID" value="ESW05153"/>
    <property type="gene ID" value="PHAVU_011G156500g"/>
</dbReference>
<evidence type="ECO:0000313" key="1">
    <source>
        <dbReference type="EMBL" id="ESW05153.1"/>
    </source>
</evidence>
<dbReference type="AlphaFoldDB" id="V7AJZ7"/>